<feature type="region of interest" description="Disordered" evidence="1">
    <location>
        <begin position="369"/>
        <end position="401"/>
    </location>
</feature>
<dbReference type="Pfam" id="PF00646">
    <property type="entry name" value="F-box"/>
    <property type="match status" value="1"/>
</dbReference>
<dbReference type="Proteomes" id="UP000030748">
    <property type="component" value="Unassembled WGS sequence"/>
</dbReference>
<organism evidence="3 4">
    <name type="scientific">Erythranthe guttata</name>
    <name type="common">Yellow monkey flower</name>
    <name type="synonym">Mimulus guttatus</name>
    <dbReference type="NCBI Taxonomy" id="4155"/>
    <lineage>
        <taxon>Eukaryota</taxon>
        <taxon>Viridiplantae</taxon>
        <taxon>Streptophyta</taxon>
        <taxon>Embryophyta</taxon>
        <taxon>Tracheophyta</taxon>
        <taxon>Spermatophyta</taxon>
        <taxon>Magnoliopsida</taxon>
        <taxon>eudicotyledons</taxon>
        <taxon>Gunneridae</taxon>
        <taxon>Pentapetalae</taxon>
        <taxon>asterids</taxon>
        <taxon>lamiids</taxon>
        <taxon>Lamiales</taxon>
        <taxon>Phrymaceae</taxon>
        <taxon>Erythranthe</taxon>
    </lineage>
</organism>
<dbReference type="InterPro" id="IPR005174">
    <property type="entry name" value="KIB1-4_b-propeller"/>
</dbReference>
<feature type="region of interest" description="Disordered" evidence="1">
    <location>
        <begin position="1"/>
        <end position="22"/>
    </location>
</feature>
<dbReference type="InterPro" id="IPR001810">
    <property type="entry name" value="F-box_dom"/>
</dbReference>
<evidence type="ECO:0000313" key="4">
    <source>
        <dbReference type="Proteomes" id="UP000030748"/>
    </source>
</evidence>
<feature type="compositionally biased region" description="Acidic residues" evidence="1">
    <location>
        <begin position="370"/>
        <end position="381"/>
    </location>
</feature>
<dbReference type="InterPro" id="IPR036047">
    <property type="entry name" value="F-box-like_dom_sf"/>
</dbReference>
<protein>
    <recommendedName>
        <fullName evidence="2">F-box domain-containing protein</fullName>
    </recommendedName>
</protein>
<dbReference type="STRING" id="4155.A0A022QY57"/>
<evidence type="ECO:0000256" key="1">
    <source>
        <dbReference type="SAM" id="MobiDB-lite"/>
    </source>
</evidence>
<dbReference type="AlphaFoldDB" id="A0A022QY57"/>
<feature type="non-terminal residue" evidence="3">
    <location>
        <position position="1"/>
    </location>
</feature>
<dbReference type="PANTHER" id="PTHR33127">
    <property type="entry name" value="TRANSMEMBRANE PROTEIN"/>
    <property type="match status" value="1"/>
</dbReference>
<evidence type="ECO:0000259" key="2">
    <source>
        <dbReference type="PROSITE" id="PS50181"/>
    </source>
</evidence>
<proteinExistence type="predicted"/>
<reference evidence="3 4" key="1">
    <citation type="journal article" date="2013" name="Proc. Natl. Acad. Sci. U.S.A.">
        <title>Fine-scale variation in meiotic recombination in Mimulus inferred from population shotgun sequencing.</title>
        <authorList>
            <person name="Hellsten U."/>
            <person name="Wright K.M."/>
            <person name="Jenkins J."/>
            <person name="Shu S."/>
            <person name="Yuan Y."/>
            <person name="Wessler S.R."/>
            <person name="Schmutz J."/>
            <person name="Willis J.H."/>
            <person name="Rokhsar D.S."/>
        </authorList>
    </citation>
    <scope>NUCLEOTIDE SEQUENCE [LARGE SCALE GENOMIC DNA]</scope>
    <source>
        <strain evidence="4">cv. DUN x IM62</strain>
    </source>
</reference>
<dbReference type="Gene3D" id="1.20.1280.50">
    <property type="match status" value="1"/>
</dbReference>
<dbReference type="SUPFAM" id="SSF81383">
    <property type="entry name" value="F-box domain"/>
    <property type="match status" value="1"/>
</dbReference>
<accession>A0A022QY57</accession>
<name>A0A022QY57_ERYGU</name>
<feature type="domain" description="F-box" evidence="2">
    <location>
        <begin position="17"/>
        <end position="52"/>
    </location>
</feature>
<dbReference type="eggNOG" id="ENOG502QWFR">
    <property type="taxonomic scope" value="Eukaryota"/>
</dbReference>
<dbReference type="PROSITE" id="PS50181">
    <property type="entry name" value="FBOX"/>
    <property type="match status" value="1"/>
</dbReference>
<gene>
    <name evidence="3" type="ORF">MIMGU_mgv1a026585mg</name>
</gene>
<evidence type="ECO:0000313" key="3">
    <source>
        <dbReference type="EMBL" id="EYU32303.1"/>
    </source>
</evidence>
<dbReference type="EMBL" id="KI630870">
    <property type="protein sequence ID" value="EYU32303.1"/>
    <property type="molecule type" value="Genomic_DNA"/>
</dbReference>
<dbReference type="Pfam" id="PF03478">
    <property type="entry name" value="Beta-prop_KIB1-4"/>
    <property type="match status" value="1"/>
</dbReference>
<keyword evidence="4" id="KW-1185">Reference proteome</keyword>
<sequence>STTTSTSATQRAPSRAHEQEPHLPSEVLEEIFNRLSLKDNIRASVVCKSWQSPAISVRKANTPPWLMSYPKSGDLFEFYNPTERKNYYLDLPEMRGTRICYVKDSWLLLYKPRTLRLFFFCPYTLEKIKMPKLQLSDHIVAFSAPPTNPDCTLCMVRHVEREAVAISTCRMGENQWTTLTYECDPPFHSSMWNKLVFCDGIFYCMSLTGLLGFYDPIERTWNISTVPPPHCTDCLHLENRWRSKFMAEYEGDIYVTCTCALAEPFVYKLDWVKGVWDELVSLDGRTIFANYVSSCVRSELVGKLVGSVYFPKVLFYGKRCITYRPEGDRYSPKDDVYDWTEMEGFRSAWIEAPKNVDKFLEGAGCKEETTVIEDDDEDETLREDKSSETEVDAATMPIREA</sequence>
<dbReference type="PANTHER" id="PTHR33127:SF5">
    <property type="entry name" value="TRANSMEMBRANE PROTEIN"/>
    <property type="match status" value="1"/>
</dbReference>